<dbReference type="PANTHER" id="PTHR41533">
    <property type="entry name" value="L,D-TRANSPEPTIDASE HI_1667-RELATED"/>
    <property type="match status" value="1"/>
</dbReference>
<dbReference type="InterPro" id="IPR038063">
    <property type="entry name" value="Transpep_catalytic_dom"/>
</dbReference>
<dbReference type="Pfam" id="PF03734">
    <property type="entry name" value="YkuD"/>
    <property type="match status" value="1"/>
</dbReference>
<evidence type="ECO:0000256" key="8">
    <source>
        <dbReference type="SAM" id="SignalP"/>
    </source>
</evidence>
<evidence type="ECO:0000256" key="2">
    <source>
        <dbReference type="ARBA" id="ARBA00005992"/>
    </source>
</evidence>
<dbReference type="InterPro" id="IPR036365">
    <property type="entry name" value="PGBD-like_sf"/>
</dbReference>
<reference evidence="10" key="1">
    <citation type="submission" date="2022-11" db="EMBL/GenBank/DDBJ databases">
        <title>Parathalassolutuus dongxingensis gen. nov., sp. nov., a novel member of family Oceanospirillaceae isolated from a coastal shrimp pond in Guangxi, China.</title>
        <authorList>
            <person name="Chen H."/>
        </authorList>
    </citation>
    <scope>NUCLEOTIDE SEQUENCE</scope>
    <source>
        <strain evidence="10">G-43</strain>
    </source>
</reference>
<comment type="similarity">
    <text evidence="2">Belongs to the YkuD family.</text>
</comment>
<name>A0A9X3EDH3_9GAMM</name>
<dbReference type="InterPro" id="IPR036366">
    <property type="entry name" value="PGBDSf"/>
</dbReference>
<dbReference type="GO" id="GO:0008360">
    <property type="term" value="P:regulation of cell shape"/>
    <property type="evidence" value="ECO:0007669"/>
    <property type="project" value="UniProtKB-UniRule"/>
</dbReference>
<evidence type="ECO:0000256" key="6">
    <source>
        <dbReference type="ARBA" id="ARBA00023316"/>
    </source>
</evidence>
<sequence>MNTANVLLHDRRITVRRALSPGFRLPLLAALLWLNSASSLAASGMPAAIADEAPLPVVSTLVANPEVAEQPATNAVSQLIQRWMTIDQTPDPANELYRIYSTSQFQPLWLDNTTLGVDGQRLLTALDETAADGWLNYPFELERIHTLQKQLAEPPMESGAQPSGLAADATQHAAELELYLTRAALAYARMVDQYQLLPDIQETDQGEAVRAALQRRSPPRDSLVALLDAIRYGQLSAWLQELTPETPAYQALRGQWQHYRQLAERGDWTPIPTDWSAEPGSQHPLLPLVRQRLLDYGDLSADDNASSVDPTLLDATLEAALHHYQQRYKLSSTGGVGPRTLQYLNEPPAYLARKIAFNMKRQRFMPAVPDDRFILVNAADFRLQLFEYGLETLSMKVIVGKPARRTPVMTQALTQLELAPTWTVPDRIAREYLLPKFRKDPTQIQRNQYQISDRYDPALVVDPATIDWNSVKSKPFPYRIVQAPGRMNALGQVKFLFPNTQSIYLHDTSQPELFRKDMRALSFGCIRLEKPLALTEHLLAGTRNWDMERVQSTIADHRKTRLNLAEPVPLYLMYWTAWVDEKGQLQLRDDIYRRDQNAGIRVPTGSELHAAL</sequence>
<dbReference type="Gene3D" id="2.40.440.10">
    <property type="entry name" value="L,D-transpeptidase catalytic domain-like"/>
    <property type="match status" value="1"/>
</dbReference>
<dbReference type="InterPro" id="IPR052905">
    <property type="entry name" value="LD-transpeptidase_YkuD-like"/>
</dbReference>
<dbReference type="RefSeq" id="WP_283173405.1">
    <property type="nucleotide sequence ID" value="NZ_JAPNOA010000025.1"/>
</dbReference>
<keyword evidence="11" id="KW-1185">Reference proteome</keyword>
<dbReference type="CDD" id="cd16913">
    <property type="entry name" value="YkuD_like"/>
    <property type="match status" value="1"/>
</dbReference>
<dbReference type="GO" id="GO:0004180">
    <property type="term" value="F:carboxypeptidase activity"/>
    <property type="evidence" value="ECO:0007669"/>
    <property type="project" value="UniProtKB-ARBA"/>
</dbReference>
<dbReference type="Gene3D" id="1.10.101.10">
    <property type="entry name" value="PGBD-like superfamily/PGBD"/>
    <property type="match status" value="1"/>
</dbReference>
<keyword evidence="4 7" id="KW-0133">Cell shape</keyword>
<evidence type="ECO:0000256" key="5">
    <source>
        <dbReference type="ARBA" id="ARBA00022984"/>
    </source>
</evidence>
<feature type="domain" description="L,D-TPase catalytic" evidence="9">
    <location>
        <begin position="372"/>
        <end position="553"/>
    </location>
</feature>
<keyword evidence="3" id="KW-0808">Transferase</keyword>
<comment type="caution">
    <text evidence="10">The sequence shown here is derived from an EMBL/GenBank/DDBJ whole genome shotgun (WGS) entry which is preliminary data.</text>
</comment>
<dbReference type="GO" id="GO:0016740">
    <property type="term" value="F:transferase activity"/>
    <property type="evidence" value="ECO:0007669"/>
    <property type="project" value="UniProtKB-KW"/>
</dbReference>
<dbReference type="EMBL" id="JAPNOA010000025">
    <property type="protein sequence ID" value="MCY0965190.1"/>
    <property type="molecule type" value="Genomic_DNA"/>
</dbReference>
<dbReference type="SUPFAM" id="SSF141523">
    <property type="entry name" value="L,D-transpeptidase catalytic domain-like"/>
    <property type="match status" value="1"/>
</dbReference>
<evidence type="ECO:0000313" key="11">
    <source>
        <dbReference type="Proteomes" id="UP001150830"/>
    </source>
</evidence>
<protein>
    <submittedName>
        <fullName evidence="10">L,D-transpeptidase family protein</fullName>
    </submittedName>
</protein>
<dbReference type="GO" id="GO:0071555">
    <property type="term" value="P:cell wall organization"/>
    <property type="evidence" value="ECO:0007669"/>
    <property type="project" value="UniProtKB-UniRule"/>
</dbReference>
<gene>
    <name evidence="10" type="ORF">OUO13_08335</name>
</gene>
<keyword evidence="8" id="KW-0732">Signal</keyword>
<dbReference type="InterPro" id="IPR045380">
    <property type="entry name" value="LD_TPept_scaffold_dom"/>
</dbReference>
<proteinExistence type="inferred from homology"/>
<feature type="signal peptide" evidence="8">
    <location>
        <begin position="1"/>
        <end position="41"/>
    </location>
</feature>
<evidence type="ECO:0000259" key="9">
    <source>
        <dbReference type="PROSITE" id="PS52029"/>
    </source>
</evidence>
<evidence type="ECO:0000256" key="3">
    <source>
        <dbReference type="ARBA" id="ARBA00022679"/>
    </source>
</evidence>
<dbReference type="PANTHER" id="PTHR41533:SF2">
    <property type="entry name" value="BLR7131 PROTEIN"/>
    <property type="match status" value="1"/>
</dbReference>
<feature type="active site" description="Proton donor/acceptor" evidence="7">
    <location>
        <position position="506"/>
    </location>
</feature>
<dbReference type="Pfam" id="PF20142">
    <property type="entry name" value="Scaffold"/>
    <property type="match status" value="1"/>
</dbReference>
<evidence type="ECO:0000256" key="1">
    <source>
        <dbReference type="ARBA" id="ARBA00004752"/>
    </source>
</evidence>
<dbReference type="InterPro" id="IPR005490">
    <property type="entry name" value="LD_TPept_cat_dom"/>
</dbReference>
<evidence type="ECO:0000313" key="10">
    <source>
        <dbReference type="EMBL" id="MCY0965190.1"/>
    </source>
</evidence>
<evidence type="ECO:0000256" key="7">
    <source>
        <dbReference type="PROSITE-ProRule" id="PRU01373"/>
    </source>
</evidence>
<dbReference type="AlphaFoldDB" id="A0A9X3EDH3"/>
<feature type="chain" id="PRO_5040757029" evidence="8">
    <location>
        <begin position="42"/>
        <end position="612"/>
    </location>
</feature>
<comment type="pathway">
    <text evidence="1 7">Cell wall biogenesis; peptidoglycan biosynthesis.</text>
</comment>
<evidence type="ECO:0000256" key="4">
    <source>
        <dbReference type="ARBA" id="ARBA00022960"/>
    </source>
</evidence>
<feature type="active site" description="Nucleophile" evidence="7">
    <location>
        <position position="525"/>
    </location>
</feature>
<keyword evidence="5 7" id="KW-0573">Peptidoglycan synthesis</keyword>
<dbReference type="GO" id="GO:0009252">
    <property type="term" value="P:peptidoglycan biosynthetic process"/>
    <property type="evidence" value="ECO:0007669"/>
    <property type="project" value="UniProtKB-KW"/>
</dbReference>
<dbReference type="Proteomes" id="UP001150830">
    <property type="component" value="Unassembled WGS sequence"/>
</dbReference>
<dbReference type="SUPFAM" id="SSF47090">
    <property type="entry name" value="PGBD-like"/>
    <property type="match status" value="1"/>
</dbReference>
<keyword evidence="6 7" id="KW-0961">Cell wall biogenesis/degradation</keyword>
<dbReference type="PROSITE" id="PS52029">
    <property type="entry name" value="LD_TPASE"/>
    <property type="match status" value="1"/>
</dbReference>
<accession>A0A9X3EDH3</accession>
<organism evidence="10 11">
    <name type="scientific">Parathalassolituus penaei</name>
    <dbReference type="NCBI Taxonomy" id="2997323"/>
    <lineage>
        <taxon>Bacteria</taxon>
        <taxon>Pseudomonadati</taxon>
        <taxon>Pseudomonadota</taxon>
        <taxon>Gammaproteobacteria</taxon>
        <taxon>Oceanospirillales</taxon>
        <taxon>Oceanospirillaceae</taxon>
        <taxon>Parathalassolituus</taxon>
    </lineage>
</organism>